<dbReference type="Pfam" id="PF22752">
    <property type="entry name" value="DUF488-N3i"/>
    <property type="match status" value="1"/>
</dbReference>
<reference evidence="1 2" key="1">
    <citation type="submission" date="2024-06" db="EMBL/GenBank/DDBJ databases">
        <title>The Natural Products Discovery Center: Release of the First 8490 Sequenced Strains for Exploring Actinobacteria Biosynthetic Diversity.</title>
        <authorList>
            <person name="Kalkreuter E."/>
            <person name="Kautsar S.A."/>
            <person name="Yang D."/>
            <person name="Bader C.D."/>
            <person name="Teijaro C.N."/>
            <person name="Fluegel L."/>
            <person name="Davis C.M."/>
            <person name="Simpson J.R."/>
            <person name="Lauterbach L."/>
            <person name="Steele A.D."/>
            <person name="Gui C."/>
            <person name="Meng S."/>
            <person name="Li G."/>
            <person name="Viehrig K."/>
            <person name="Ye F."/>
            <person name="Su P."/>
            <person name="Kiefer A.F."/>
            <person name="Nichols A."/>
            <person name="Cepeda A.J."/>
            <person name="Yan W."/>
            <person name="Fan B."/>
            <person name="Jiang Y."/>
            <person name="Adhikari A."/>
            <person name="Zheng C.-J."/>
            <person name="Schuster L."/>
            <person name="Cowan T.M."/>
            <person name="Smanski M.J."/>
            <person name="Chevrette M.G."/>
            <person name="De Carvalho L.P.S."/>
            <person name="Shen B."/>
        </authorList>
    </citation>
    <scope>NUCLEOTIDE SEQUENCE [LARGE SCALE GENOMIC DNA]</scope>
    <source>
        <strain evidence="1 2">NPDC046838</strain>
    </source>
</reference>
<evidence type="ECO:0000313" key="1">
    <source>
        <dbReference type="EMBL" id="MEU6819705.1"/>
    </source>
</evidence>
<dbReference type="InterPro" id="IPR052552">
    <property type="entry name" value="YeaO-like"/>
</dbReference>
<name>A0ABV3BFD1_9ACTN</name>
<sequence length="131" mass="15099">MTPSRSLDVQVKRVYDEASPDDGTRVLIDRLWPRGVSKDRARLDAWDKELAPSNELRRWYDHDPDRFEEFAERYRHELADPARSAELDRLRGLAREGRLTLLTATKDLPHGHVRVLVDALEPGGRDKGEEG</sequence>
<dbReference type="Proteomes" id="UP001551176">
    <property type="component" value="Unassembled WGS sequence"/>
</dbReference>
<keyword evidence="2" id="KW-1185">Reference proteome</keyword>
<organism evidence="1 2">
    <name type="scientific">Streptomyces atriruber</name>
    <dbReference type="NCBI Taxonomy" id="545121"/>
    <lineage>
        <taxon>Bacteria</taxon>
        <taxon>Bacillati</taxon>
        <taxon>Actinomycetota</taxon>
        <taxon>Actinomycetes</taxon>
        <taxon>Kitasatosporales</taxon>
        <taxon>Streptomycetaceae</taxon>
        <taxon>Streptomyces</taxon>
    </lineage>
</organism>
<comment type="caution">
    <text evidence="1">The sequence shown here is derived from an EMBL/GenBank/DDBJ whole genome shotgun (WGS) entry which is preliminary data.</text>
</comment>
<dbReference type="RefSeq" id="WP_359344304.1">
    <property type="nucleotide sequence ID" value="NZ_JBEYXV010000001.1"/>
</dbReference>
<protein>
    <submittedName>
        <fullName evidence="1">DUF488 family protein</fullName>
    </submittedName>
</protein>
<dbReference type="EMBL" id="JBEYXV010000001">
    <property type="protein sequence ID" value="MEU6819705.1"/>
    <property type="molecule type" value="Genomic_DNA"/>
</dbReference>
<gene>
    <name evidence="1" type="ORF">ABZ921_03680</name>
</gene>
<evidence type="ECO:0000313" key="2">
    <source>
        <dbReference type="Proteomes" id="UP001551176"/>
    </source>
</evidence>
<proteinExistence type="predicted"/>
<accession>A0ABV3BFD1</accession>
<dbReference type="PANTHER" id="PTHR36849:SF1">
    <property type="entry name" value="CYTOPLASMIC PROTEIN"/>
    <property type="match status" value="1"/>
</dbReference>
<dbReference type="PANTHER" id="PTHR36849">
    <property type="entry name" value="CYTOPLASMIC PROTEIN-RELATED"/>
    <property type="match status" value="1"/>
</dbReference>